<proteinExistence type="predicted"/>
<dbReference type="InterPro" id="IPR003887">
    <property type="entry name" value="LEM_dom"/>
</dbReference>
<keyword evidence="2" id="KW-0812">Transmembrane</keyword>
<feature type="transmembrane region" description="Helical" evidence="2">
    <location>
        <begin position="396"/>
        <end position="414"/>
    </location>
</feature>
<feature type="compositionally biased region" description="Polar residues" evidence="1">
    <location>
        <begin position="179"/>
        <end position="192"/>
    </location>
</feature>
<keyword evidence="2" id="KW-1133">Transmembrane helix</keyword>
<feature type="region of interest" description="Disordered" evidence="1">
    <location>
        <begin position="257"/>
        <end position="374"/>
    </location>
</feature>
<keyword evidence="2" id="KW-0472">Membrane</keyword>
<feature type="domain" description="LEM" evidence="3">
    <location>
        <begin position="4"/>
        <end position="48"/>
    </location>
</feature>
<dbReference type="Gene3D" id="1.10.720.40">
    <property type="match status" value="1"/>
</dbReference>
<feature type="compositionally biased region" description="Low complexity" evidence="1">
    <location>
        <begin position="348"/>
        <end position="361"/>
    </location>
</feature>
<dbReference type="SMART" id="SM00540">
    <property type="entry name" value="LEM"/>
    <property type="match status" value="1"/>
</dbReference>
<organism evidence="4 5">
    <name type="scientific">Drosophila madeirensis</name>
    <name type="common">Fruit fly</name>
    <dbReference type="NCBI Taxonomy" id="30013"/>
    <lineage>
        <taxon>Eukaryota</taxon>
        <taxon>Metazoa</taxon>
        <taxon>Ecdysozoa</taxon>
        <taxon>Arthropoda</taxon>
        <taxon>Hexapoda</taxon>
        <taxon>Insecta</taxon>
        <taxon>Pterygota</taxon>
        <taxon>Neoptera</taxon>
        <taxon>Endopterygota</taxon>
        <taxon>Diptera</taxon>
        <taxon>Brachycera</taxon>
        <taxon>Muscomorpha</taxon>
        <taxon>Ephydroidea</taxon>
        <taxon>Drosophilidae</taxon>
        <taxon>Drosophila</taxon>
        <taxon>Sophophora</taxon>
    </lineage>
</organism>
<feature type="compositionally biased region" description="Low complexity" evidence="1">
    <location>
        <begin position="97"/>
        <end position="110"/>
    </location>
</feature>
<feature type="compositionally biased region" description="Polar residues" evidence="1">
    <location>
        <begin position="257"/>
        <end position="279"/>
    </location>
</feature>
<dbReference type="AlphaFoldDB" id="A0AAU9F1X8"/>
<dbReference type="CDD" id="cd12934">
    <property type="entry name" value="LEM"/>
    <property type="match status" value="1"/>
</dbReference>
<dbReference type="SUPFAM" id="SSF63451">
    <property type="entry name" value="LEM domain"/>
    <property type="match status" value="1"/>
</dbReference>
<evidence type="ECO:0000256" key="2">
    <source>
        <dbReference type="SAM" id="Phobius"/>
    </source>
</evidence>
<protein>
    <submittedName>
        <fullName evidence="4">LEM domain-containing protein Bocksbeutel</fullName>
    </submittedName>
</protein>
<feature type="region of interest" description="Disordered" evidence="1">
    <location>
        <begin position="51"/>
        <end position="215"/>
    </location>
</feature>
<feature type="compositionally biased region" description="Acidic residues" evidence="1">
    <location>
        <begin position="336"/>
        <end position="345"/>
    </location>
</feature>
<evidence type="ECO:0000313" key="4">
    <source>
        <dbReference type="EMBL" id="BFF89779.1"/>
    </source>
</evidence>
<dbReference type="PROSITE" id="PS50954">
    <property type="entry name" value="LEM"/>
    <property type="match status" value="1"/>
</dbReference>
<evidence type="ECO:0000313" key="5">
    <source>
        <dbReference type="Proteomes" id="UP001500889"/>
    </source>
</evidence>
<reference evidence="4 5" key="1">
    <citation type="submission" date="2024-02" db="EMBL/GenBank/DDBJ databases">
        <title>A chromosome-level genome assembly of Drosophila madeirensis, a fruit fly species endemic to Madeira island.</title>
        <authorList>
            <person name="Tomihara K."/>
            <person name="Llopart A."/>
            <person name="Yamamoto D."/>
        </authorList>
    </citation>
    <scope>NUCLEOTIDE SEQUENCE [LARGE SCALE GENOMIC DNA]</scope>
    <source>
        <strain evidence="4 5">RF1</strain>
    </source>
</reference>
<accession>A0AAU9F1X8</accession>
<sequence length="418" mass="46541">MSDLSYLETISNKELLAKCVEHGLPSVPVTDSTRAVIIRRLRATILGSPLNKRKSAVSATKQQAAAPRRETIHGSKVTPAAENVRRTAGKSPSRLASSSISTNNNNSNSKQNERSRRTVAYGLDNTSDSGRSVQTTTTVSDVGSQSEDDDYYVVDSPGAARYSNLQPASPKRDDLRRSLSLTKSGVLTTSYTREVEQPHYDRQEEDIPKSHNYERAPLNTLPSYVPRIDPPYRRPMNLDLAALSRTQNVQTQLNSTSYQEDVGYSQSQPIRSPRNTFSGSAKPFGVAAASQPRQRQSGPTVGFRQPLQPRTPMNTLYPTLNQFFDQPDNNAQPMETESESEAEEEPQLRSSHLSHLRSSPLARPPLPSRQKQAQVAPMAQFRELFRSLDRQYHLKFYFLLCVTVMVATMIYVALSPAV</sequence>
<dbReference type="Proteomes" id="UP001500889">
    <property type="component" value="Chromosome O"/>
</dbReference>
<name>A0AAU9F1X8_DROMD</name>
<feature type="compositionally biased region" description="Basic and acidic residues" evidence="1">
    <location>
        <begin position="193"/>
        <end position="214"/>
    </location>
</feature>
<evidence type="ECO:0000256" key="1">
    <source>
        <dbReference type="SAM" id="MobiDB-lite"/>
    </source>
</evidence>
<feature type="compositionally biased region" description="Polar residues" evidence="1">
    <location>
        <begin position="311"/>
        <end position="333"/>
    </location>
</feature>
<dbReference type="EMBL" id="AP029263">
    <property type="protein sequence ID" value="BFF89779.1"/>
    <property type="molecule type" value="Genomic_DNA"/>
</dbReference>
<dbReference type="InterPro" id="IPR011015">
    <property type="entry name" value="LEM/LEM-like_dom_sf"/>
</dbReference>
<evidence type="ECO:0000259" key="3">
    <source>
        <dbReference type="PROSITE" id="PS50954"/>
    </source>
</evidence>
<feature type="compositionally biased region" description="Polar residues" evidence="1">
    <location>
        <begin position="124"/>
        <end position="145"/>
    </location>
</feature>
<gene>
    <name evidence="4" type="ORF">DMAD_08458</name>
</gene>
<keyword evidence="5" id="KW-1185">Reference proteome</keyword>